<dbReference type="InterPro" id="IPR036866">
    <property type="entry name" value="RibonucZ/Hydroxyglut_hydro"/>
</dbReference>
<dbReference type="PANTHER" id="PTHR30619">
    <property type="entry name" value="DNA INTERNALIZATION/COMPETENCE PROTEIN COMEC/REC2"/>
    <property type="match status" value="1"/>
</dbReference>
<dbReference type="GO" id="GO:0005886">
    <property type="term" value="C:plasma membrane"/>
    <property type="evidence" value="ECO:0007669"/>
    <property type="project" value="UniProtKB-SubCell"/>
</dbReference>
<accession>A0A9C7QYR5</accession>
<evidence type="ECO:0000256" key="3">
    <source>
        <dbReference type="ARBA" id="ARBA00022692"/>
    </source>
</evidence>
<evidence type="ECO:0000256" key="5">
    <source>
        <dbReference type="ARBA" id="ARBA00023136"/>
    </source>
</evidence>
<keyword evidence="5 6" id="KW-0472">Membrane</keyword>
<dbReference type="GO" id="GO:0030420">
    <property type="term" value="P:establishment of competence for transformation"/>
    <property type="evidence" value="ECO:0007669"/>
    <property type="project" value="InterPro"/>
</dbReference>
<feature type="transmembrane region" description="Helical" evidence="6">
    <location>
        <begin position="424"/>
        <end position="443"/>
    </location>
</feature>
<reference evidence="8 9" key="1">
    <citation type="journal article" date="2018" name="Nat. Biotechnol.">
        <title>A standardized bacterial taxonomy based on genome phylogeny substantially revises the tree of life.</title>
        <authorList>
            <person name="Parks D.H."/>
            <person name="Chuvochina M."/>
            <person name="Waite D.W."/>
            <person name="Rinke C."/>
            <person name="Skarshewski A."/>
            <person name="Chaumeil P.A."/>
            <person name="Hugenholtz P."/>
        </authorList>
    </citation>
    <scope>NUCLEOTIDE SEQUENCE [LARGE SCALE GENOMIC DNA]</scope>
    <source>
        <strain evidence="8">UBA11264</strain>
    </source>
</reference>
<dbReference type="InterPro" id="IPR052159">
    <property type="entry name" value="Competence_DNA_uptake"/>
</dbReference>
<dbReference type="Pfam" id="PF00753">
    <property type="entry name" value="Lactamase_B"/>
    <property type="match status" value="1"/>
</dbReference>
<evidence type="ECO:0000256" key="1">
    <source>
        <dbReference type="ARBA" id="ARBA00004651"/>
    </source>
</evidence>
<dbReference type="NCBIfam" id="NF008580">
    <property type="entry name" value="PRK11539.1"/>
    <property type="match status" value="1"/>
</dbReference>
<feature type="transmembrane region" description="Helical" evidence="6">
    <location>
        <begin position="258"/>
        <end position="277"/>
    </location>
</feature>
<dbReference type="SMART" id="SM00849">
    <property type="entry name" value="Lactamase_B"/>
    <property type="match status" value="1"/>
</dbReference>
<evidence type="ECO:0000313" key="8">
    <source>
        <dbReference type="EMBL" id="HCK02796.1"/>
    </source>
</evidence>
<dbReference type="Gene3D" id="3.60.15.10">
    <property type="entry name" value="Ribonuclease Z/Hydroxyacylglutathione hydrolase-like"/>
    <property type="match status" value="1"/>
</dbReference>
<dbReference type="InterPro" id="IPR025405">
    <property type="entry name" value="DUF4131"/>
</dbReference>
<dbReference type="AlphaFoldDB" id="A0A9C7QYR5"/>
<proteinExistence type="predicted"/>
<sequence>MDLAISAVICGILPLLIMPYVPDMRITLLVMLPVCLGLWRKGIVGRFMAWSAIGFLWAVFTAGTLVGQINRLSQGPVMNAVVQVSSITLSAEERKRTVMHIEQIDGRWLVPSIAFSTLWQPKDRHLCAGQRWRLQLRLRPMHGNLNEGGFDSQRWAIAQRQPLTAQVKSAVLMEQSCSWRQRLIKHTERNMGTLRYKAVLLALAFGERAALEPALRTLMLKTGIAHLMAISGLHVAMVAILIWSVLRAVQFFLPANLISYRFPLIISWLGALGYVWLAGAHPPAVRTGLALTLWMLLRIRGIHCSSWQIWLWCIGVILICDPLAVLSDSFWLSATAVFCLIFWFEWVPLSPRFRTGWYWAPLRWLHIQCGITLLLIPMQAGLFLGLTLTSIPANLWAVPLVSLVTVPLILLAVVLGMFPLLSTGLWWLADLTLAWVFTPLQYLQRGWVDLGAASLVVSIAGWLLVIFWRFHWWWRHVSVLATLVVCCVLWRERIPSYHWRVDMLDIGHGLAMVIEKNGQAIVYDTGPRWGTGSAAARNILPFINWRGLSVEQIIISHDHMDHIGGLVEIQRAFPKATVRSPRFGAGHLPCVAGERWEWQSLQFHVLWPPKTVKMAGNDDSCVIRVDDGKYSVLLTGDAEKRAETQLVRTQRHLLPATVLQVPHHGSKTSSTPPFLRAVAPMAAIASASRYNKWRLPAAKVVSRYLANDIVWRDTSRSGQLSVLFFDNNWQIKGFREQLMPRWYHQRFGVEGDNE</sequence>
<keyword evidence="2" id="KW-1003">Cell membrane</keyword>
<feature type="transmembrane region" description="Helical" evidence="6">
    <location>
        <begin position="450"/>
        <end position="467"/>
    </location>
</feature>
<dbReference type="Pfam" id="PF03772">
    <property type="entry name" value="Competence"/>
    <property type="match status" value="1"/>
</dbReference>
<comment type="caution">
    <text evidence="8">The sequence shown here is derived from an EMBL/GenBank/DDBJ whole genome shotgun (WGS) entry which is preliminary data.</text>
</comment>
<organism evidence="8 9">
    <name type="scientific">Serratia grimesii</name>
    <dbReference type="NCBI Taxonomy" id="82995"/>
    <lineage>
        <taxon>Bacteria</taxon>
        <taxon>Pseudomonadati</taxon>
        <taxon>Pseudomonadota</taxon>
        <taxon>Gammaproteobacteria</taxon>
        <taxon>Enterobacterales</taxon>
        <taxon>Yersiniaceae</taxon>
        <taxon>Serratia</taxon>
    </lineage>
</organism>
<feature type="transmembrane region" description="Helical" evidence="6">
    <location>
        <begin position="43"/>
        <end position="66"/>
    </location>
</feature>
<dbReference type="SUPFAM" id="SSF56281">
    <property type="entry name" value="Metallo-hydrolase/oxidoreductase"/>
    <property type="match status" value="1"/>
</dbReference>
<protein>
    <submittedName>
        <fullName evidence="8">ComEC family protein</fullName>
    </submittedName>
</protein>
<dbReference type="InterPro" id="IPR004797">
    <property type="entry name" value="Competence_ComEC/Rec2"/>
</dbReference>
<dbReference type="CDD" id="cd07731">
    <property type="entry name" value="ComA-like_MBL-fold"/>
    <property type="match status" value="1"/>
</dbReference>
<evidence type="ECO:0000256" key="6">
    <source>
        <dbReference type="SAM" id="Phobius"/>
    </source>
</evidence>
<comment type="subcellular location">
    <subcellularLocation>
        <location evidence="1">Cell membrane</location>
        <topology evidence="1">Multi-pass membrane protein</topology>
    </subcellularLocation>
</comment>
<dbReference type="Pfam" id="PF13567">
    <property type="entry name" value="DUF4131"/>
    <property type="match status" value="1"/>
</dbReference>
<dbReference type="InterPro" id="IPR001279">
    <property type="entry name" value="Metallo-B-lactamas"/>
</dbReference>
<dbReference type="InterPro" id="IPR004477">
    <property type="entry name" value="ComEC_N"/>
</dbReference>
<feature type="transmembrane region" description="Helical" evidence="6">
    <location>
        <begin position="364"/>
        <end position="388"/>
    </location>
</feature>
<dbReference type="InterPro" id="IPR035681">
    <property type="entry name" value="ComA-like_MBL"/>
</dbReference>
<evidence type="ECO:0000259" key="7">
    <source>
        <dbReference type="SMART" id="SM00849"/>
    </source>
</evidence>
<feature type="transmembrane region" description="Helical" evidence="6">
    <location>
        <begin position="395"/>
        <end position="418"/>
    </location>
</feature>
<feature type="domain" description="Metallo-beta-lactamase" evidence="7">
    <location>
        <begin position="508"/>
        <end position="689"/>
    </location>
</feature>
<keyword evidence="4 6" id="KW-1133">Transmembrane helix</keyword>
<dbReference type="EMBL" id="DPSM01000029">
    <property type="protein sequence ID" value="HCK02796.1"/>
    <property type="molecule type" value="Genomic_DNA"/>
</dbReference>
<dbReference type="Proteomes" id="UP000262210">
    <property type="component" value="Unassembled WGS sequence"/>
</dbReference>
<name>A0A9C7QYR5_9GAMM</name>
<feature type="transmembrane region" description="Helical" evidence="6">
    <location>
        <begin position="223"/>
        <end position="246"/>
    </location>
</feature>
<feature type="transmembrane region" description="Helical" evidence="6">
    <location>
        <begin position="311"/>
        <end position="344"/>
    </location>
</feature>
<dbReference type="PANTHER" id="PTHR30619:SF1">
    <property type="entry name" value="RECOMBINATION PROTEIN 2"/>
    <property type="match status" value="1"/>
</dbReference>
<dbReference type="NCBIfam" id="TIGR00360">
    <property type="entry name" value="ComEC_N-term"/>
    <property type="match status" value="1"/>
</dbReference>
<gene>
    <name evidence="8" type="ORF">DHV72_22610</name>
</gene>
<dbReference type="NCBIfam" id="TIGR00361">
    <property type="entry name" value="ComEC_Rec2"/>
    <property type="match status" value="1"/>
</dbReference>
<evidence type="ECO:0000313" key="9">
    <source>
        <dbReference type="Proteomes" id="UP000262210"/>
    </source>
</evidence>
<evidence type="ECO:0000256" key="2">
    <source>
        <dbReference type="ARBA" id="ARBA00022475"/>
    </source>
</evidence>
<evidence type="ECO:0000256" key="4">
    <source>
        <dbReference type="ARBA" id="ARBA00022989"/>
    </source>
</evidence>
<keyword evidence="3 6" id="KW-0812">Transmembrane</keyword>